<dbReference type="GO" id="GO:0022857">
    <property type="term" value="F:transmembrane transporter activity"/>
    <property type="evidence" value="ECO:0007669"/>
    <property type="project" value="InterPro"/>
</dbReference>
<evidence type="ECO:0000313" key="9">
    <source>
        <dbReference type="Proteomes" id="UP001239445"/>
    </source>
</evidence>
<protein>
    <submittedName>
        <fullName evidence="8">MFS general substrate transporter</fullName>
    </submittedName>
</protein>
<dbReference type="Proteomes" id="UP001239445">
    <property type="component" value="Unassembled WGS sequence"/>
</dbReference>
<feature type="transmembrane region" description="Helical" evidence="7">
    <location>
        <begin position="217"/>
        <end position="237"/>
    </location>
</feature>
<feature type="transmembrane region" description="Helical" evidence="7">
    <location>
        <begin position="178"/>
        <end position="197"/>
    </location>
</feature>
<feature type="transmembrane region" description="Helical" evidence="7">
    <location>
        <begin position="432"/>
        <end position="455"/>
    </location>
</feature>
<keyword evidence="3 7" id="KW-0812">Transmembrane</keyword>
<feature type="compositionally biased region" description="Pro residues" evidence="6">
    <location>
        <begin position="60"/>
        <end position="72"/>
    </location>
</feature>
<dbReference type="InterPro" id="IPR011701">
    <property type="entry name" value="MFS"/>
</dbReference>
<evidence type="ECO:0000256" key="5">
    <source>
        <dbReference type="ARBA" id="ARBA00023136"/>
    </source>
</evidence>
<feature type="transmembrane region" description="Helical" evidence="7">
    <location>
        <begin position="467"/>
        <end position="488"/>
    </location>
</feature>
<organism evidence="8 9">
    <name type="scientific">Echria macrotheca</name>
    <dbReference type="NCBI Taxonomy" id="438768"/>
    <lineage>
        <taxon>Eukaryota</taxon>
        <taxon>Fungi</taxon>
        <taxon>Dikarya</taxon>
        <taxon>Ascomycota</taxon>
        <taxon>Pezizomycotina</taxon>
        <taxon>Sordariomycetes</taxon>
        <taxon>Sordariomycetidae</taxon>
        <taxon>Sordariales</taxon>
        <taxon>Schizotheciaceae</taxon>
        <taxon>Echria</taxon>
    </lineage>
</organism>
<evidence type="ECO:0000256" key="6">
    <source>
        <dbReference type="SAM" id="MobiDB-lite"/>
    </source>
</evidence>
<dbReference type="Gene3D" id="1.20.1250.20">
    <property type="entry name" value="MFS general substrate transporter like domains"/>
    <property type="match status" value="1"/>
</dbReference>
<comment type="caution">
    <text evidence="8">The sequence shown here is derived from an EMBL/GenBank/DDBJ whole genome shotgun (WGS) entry which is preliminary data.</text>
</comment>
<keyword evidence="5 7" id="KW-0472">Membrane</keyword>
<feature type="transmembrane region" description="Helical" evidence="7">
    <location>
        <begin position="596"/>
        <end position="619"/>
    </location>
</feature>
<feature type="transmembrane region" description="Helical" evidence="7">
    <location>
        <begin position="305"/>
        <end position="327"/>
    </location>
</feature>
<dbReference type="GO" id="GO:0016020">
    <property type="term" value="C:membrane"/>
    <property type="evidence" value="ECO:0007669"/>
    <property type="project" value="UniProtKB-SubCell"/>
</dbReference>
<evidence type="ECO:0000313" key="8">
    <source>
        <dbReference type="EMBL" id="KAK1752179.1"/>
    </source>
</evidence>
<feature type="transmembrane region" description="Helical" evidence="7">
    <location>
        <begin position="552"/>
        <end position="575"/>
    </location>
</feature>
<dbReference type="Pfam" id="PF07690">
    <property type="entry name" value="MFS_1"/>
    <property type="match status" value="1"/>
</dbReference>
<dbReference type="PANTHER" id="PTHR23502">
    <property type="entry name" value="MAJOR FACILITATOR SUPERFAMILY"/>
    <property type="match status" value="1"/>
</dbReference>
<feature type="transmembrane region" description="Helical" evidence="7">
    <location>
        <begin position="266"/>
        <end position="284"/>
    </location>
</feature>
<evidence type="ECO:0000256" key="3">
    <source>
        <dbReference type="ARBA" id="ARBA00022692"/>
    </source>
</evidence>
<comment type="subcellular location">
    <subcellularLocation>
        <location evidence="1">Membrane</location>
        <topology evidence="1">Multi-pass membrane protein</topology>
    </subcellularLocation>
</comment>
<keyword evidence="9" id="KW-1185">Reference proteome</keyword>
<name>A0AAJ0B7I8_9PEZI</name>
<feature type="compositionally biased region" description="Pro residues" evidence="6">
    <location>
        <begin position="27"/>
        <end position="45"/>
    </location>
</feature>
<feature type="transmembrane region" description="Helical" evidence="7">
    <location>
        <begin position="625"/>
        <end position="650"/>
    </location>
</feature>
<feature type="region of interest" description="Disordered" evidence="6">
    <location>
        <begin position="1"/>
        <end position="128"/>
    </location>
</feature>
<accession>A0AAJ0B7I8</accession>
<dbReference type="InterPro" id="IPR036259">
    <property type="entry name" value="MFS_trans_sf"/>
</dbReference>
<proteinExistence type="inferred from homology"/>
<feature type="transmembrane region" description="Helical" evidence="7">
    <location>
        <begin position="244"/>
        <end position="260"/>
    </location>
</feature>
<evidence type="ECO:0000256" key="2">
    <source>
        <dbReference type="ARBA" id="ARBA00008335"/>
    </source>
</evidence>
<sequence length="680" mass="73108">MEKSSKQDANEARTVTPPPTIGTVTIPPSPPSKESPSPPRRPPPLRIDTSRPGTADDSPSDPPTRPLPPRPPMSKMAEPSRLAPIRPPPAFRPQAPLAMNPPTRPGTAASQGSEWKAPPPLPASRMVGSSRRLSYGSIVSSRRPVKFGQGKFSHVELVPQPSDDPDDPLNWPMWRKELNFWALLMMVAMTGVMKTIFVSVNAQLAEGYGVSYTDATALTGVPLILSAASGFACLVAARVCGKRPLYLASLLMIFIGVVWNTNVTSSYAQCMAARIFQGLGWGAFDVLVPGSIQDTFFEHERDLRIAVYAVVAVSTTWGPPLLGGVASTSPTGFSLQFTILSAFFVLAVPAIALGAPETVFDRAYTLAQTPATGASMASRFKVSLPLSPRRFWSLETVSRYASKIKPYSYRGPSDSATLLQAPRAMVAPTTALLFLVSLLPYAILWGFASSLSLLFHPLPFNRAPSQIGTLSAGPWLLASSTVAAFALLKWWHTRFTPRAHMAAIAGGSLLSFIGILTFGLHIDTTMTPSSSSSETTSIFALNYLGENINFPALSFVLGLLAAGTYTLDATVRPLVRASTMFTSSNLGVALRNTADMAAAVQIWRALVAGVFVIGIPNAVWSWDGLRAVCIGVAIAQMVVAAVVGSVWWLWGEDMRRVDGRVMRLVDLDMLKRNGSFFDTD</sequence>
<feature type="transmembrane region" description="Helical" evidence="7">
    <location>
        <begin position="333"/>
        <end position="355"/>
    </location>
</feature>
<evidence type="ECO:0000256" key="4">
    <source>
        <dbReference type="ARBA" id="ARBA00022989"/>
    </source>
</evidence>
<dbReference type="AlphaFoldDB" id="A0AAJ0B7I8"/>
<dbReference type="PANTHER" id="PTHR23502:SF68">
    <property type="entry name" value="MULTIDRUG TRANSPORTER, PUTATIVE (AFU_ORTHOLOGUE AFUA_3G01120)-RELATED"/>
    <property type="match status" value="1"/>
</dbReference>
<comment type="similarity">
    <text evidence="2">Belongs to the major facilitator superfamily.</text>
</comment>
<evidence type="ECO:0000256" key="7">
    <source>
        <dbReference type="SAM" id="Phobius"/>
    </source>
</evidence>
<feature type="compositionally biased region" description="Basic and acidic residues" evidence="6">
    <location>
        <begin position="1"/>
        <end position="11"/>
    </location>
</feature>
<dbReference type="SUPFAM" id="SSF103473">
    <property type="entry name" value="MFS general substrate transporter"/>
    <property type="match status" value="1"/>
</dbReference>
<dbReference type="EMBL" id="MU839840">
    <property type="protein sequence ID" value="KAK1752179.1"/>
    <property type="molecule type" value="Genomic_DNA"/>
</dbReference>
<gene>
    <name evidence="8" type="ORF">QBC47DRAFT_425076</name>
</gene>
<feature type="transmembrane region" description="Helical" evidence="7">
    <location>
        <begin position="500"/>
        <end position="522"/>
    </location>
</feature>
<keyword evidence="4 7" id="KW-1133">Transmembrane helix</keyword>
<reference evidence="8" key="1">
    <citation type="submission" date="2023-06" db="EMBL/GenBank/DDBJ databases">
        <title>Genome-scale phylogeny and comparative genomics of the fungal order Sordariales.</title>
        <authorList>
            <consortium name="Lawrence Berkeley National Laboratory"/>
            <person name="Hensen N."/>
            <person name="Bonometti L."/>
            <person name="Westerberg I."/>
            <person name="Brannstrom I.O."/>
            <person name="Guillou S."/>
            <person name="Cros-Aarteil S."/>
            <person name="Calhoun S."/>
            <person name="Haridas S."/>
            <person name="Kuo A."/>
            <person name="Mondo S."/>
            <person name="Pangilinan J."/>
            <person name="Riley R."/>
            <person name="Labutti K."/>
            <person name="Andreopoulos B."/>
            <person name="Lipzen A."/>
            <person name="Chen C."/>
            <person name="Yanf M."/>
            <person name="Daum C."/>
            <person name="Ng V."/>
            <person name="Clum A."/>
            <person name="Steindorff A."/>
            <person name="Ohm R."/>
            <person name="Martin F."/>
            <person name="Silar P."/>
            <person name="Natvig D."/>
            <person name="Lalanne C."/>
            <person name="Gautier V."/>
            <person name="Ament-Velasquez S.L."/>
            <person name="Kruys A."/>
            <person name="Hutchinson M.I."/>
            <person name="Powell A.J."/>
            <person name="Barry K."/>
            <person name="Miller A.N."/>
            <person name="Grigoriev I.V."/>
            <person name="Debuchy R."/>
            <person name="Gladieux P."/>
            <person name="Thoren M.H."/>
            <person name="Johannesson H."/>
        </authorList>
    </citation>
    <scope>NUCLEOTIDE SEQUENCE</scope>
    <source>
        <strain evidence="8">PSN4</strain>
    </source>
</reference>
<evidence type="ECO:0000256" key="1">
    <source>
        <dbReference type="ARBA" id="ARBA00004141"/>
    </source>
</evidence>